<dbReference type="Gene3D" id="1.10.10.10">
    <property type="entry name" value="Winged helix-like DNA-binding domain superfamily/Winged helix DNA-binding domain"/>
    <property type="match status" value="1"/>
</dbReference>
<dbReference type="Pfam" id="PF17864">
    <property type="entry name" value="AAA_lid_4"/>
    <property type="match status" value="1"/>
</dbReference>
<dbReference type="Proteomes" id="UP000077339">
    <property type="component" value="Unassembled WGS sequence"/>
</dbReference>
<dbReference type="HAMAP" id="MF_00016">
    <property type="entry name" value="DNA_HJ_migration_RuvB"/>
    <property type="match status" value="1"/>
</dbReference>
<dbReference type="GO" id="GO:0048476">
    <property type="term" value="C:Holliday junction resolvase complex"/>
    <property type="evidence" value="ECO:0007669"/>
    <property type="project" value="UniProtKB-UniRule"/>
</dbReference>
<dbReference type="InterPro" id="IPR036388">
    <property type="entry name" value="WH-like_DNA-bd_sf"/>
</dbReference>
<feature type="region of interest" description="Head domain (RuvB-H)" evidence="9">
    <location>
        <begin position="256"/>
        <end position="340"/>
    </location>
</feature>
<accession>A0A176JXN7</accession>
<keyword evidence="8 9" id="KW-0234">DNA repair</keyword>
<dbReference type="PANTHER" id="PTHR42848">
    <property type="match status" value="1"/>
</dbReference>
<keyword evidence="1 9" id="KW-0963">Cytoplasm</keyword>
<evidence type="ECO:0000256" key="4">
    <source>
        <dbReference type="ARBA" id="ARBA00022801"/>
    </source>
</evidence>
<comment type="function">
    <text evidence="9">The RuvA-RuvB-RuvC complex processes Holliday junction (HJ) DNA during genetic recombination and DNA repair, while the RuvA-RuvB complex plays an important role in the rescue of blocked DNA replication forks via replication fork reversal (RFR). RuvA specifically binds to HJ cruciform DNA, conferring on it an open structure. The RuvB hexamer acts as an ATP-dependent pump, pulling dsDNA into and through the RuvAB complex. RuvB forms 2 homohexamers on either side of HJ DNA bound by 1 or 2 RuvA tetramers; 4 subunits per hexamer contact DNA at a time. Coordinated motions by a converter formed by DNA-disengaged RuvB subunits stimulates ATP hydrolysis and nucleotide exchange. Immobilization of the converter enables RuvB to convert the ATP-contained energy into a lever motion, pulling 2 nucleotides of DNA out of the RuvA tetramer per ATP hydrolyzed, thus driving DNA branch migration. The RuvB motors rotate together with the DNA substrate, which together with the progressing nucleotide cycle form the mechanistic basis for DNA recombination by continuous HJ branch migration. Branch migration allows RuvC to scan DNA until it finds its consensus sequence, where it cleaves and resolves cruciform DNA.</text>
</comment>
<dbReference type="SMART" id="SM00382">
    <property type="entry name" value="AAA"/>
    <property type="match status" value="1"/>
</dbReference>
<sequence>MGNERFLSPGELKDDYVIKSLRPTSLEEYIGQRNVKGRLQIAIEAAKVRNEPLDHILLAGPPGLGKTTLSHIIANEMGTNIYVTSGPVIEKQGDLAAILTGLEQGDVLFIDEIHRLGRAIEEILYSAMEDFQLDIMIGKGPSARSIRLDINPFTLVGATTRSGLIGAPLRNRFGMVLEMEFYQLEELEEIIERSSRLLDVRIEKGATKLLAMRSRGTPRIANRLLRRVRDFATVDGSNMITEEMVTKAMEVMGIDAEGLDDMDRKILRVLMENYGGGPAGLKAIAASVGTEPETISEVYEPYLLQAGFLVRTQRGRAVTEKAYRHLGLKPNRPGSLFGDI</sequence>
<dbReference type="InterPro" id="IPR027417">
    <property type="entry name" value="P-loop_NTPase"/>
</dbReference>
<feature type="domain" description="AAA+ ATPase" evidence="10">
    <location>
        <begin position="52"/>
        <end position="183"/>
    </location>
</feature>
<protein>
    <recommendedName>
        <fullName evidence="9">Holliday junction branch migration complex subunit RuvB</fullName>
        <ecNumber evidence="9">3.6.4.-</ecNumber>
    </recommendedName>
</protein>
<comment type="subunit">
    <text evidence="9">Homohexamer. Forms an RuvA(8)-RuvB(12)-Holliday junction (HJ) complex. HJ DNA is sandwiched between 2 RuvA tetramers; dsDNA enters through RuvA and exits via RuvB. An RuvB hexamer assembles on each DNA strand where it exits the tetramer. Each RuvB hexamer is contacted by two RuvA subunits (via domain III) on 2 adjacent RuvB subunits; this complex drives branch migration. In the full resolvosome a probable DNA-RuvA(4)-RuvB(12)-RuvC(2) complex forms which resolves the HJ.</text>
</comment>
<dbReference type="InterPro" id="IPR036390">
    <property type="entry name" value="WH_DNA-bd_sf"/>
</dbReference>
<comment type="caution">
    <text evidence="9">Lacks conserved residue(s) required for the propagation of feature annotation.</text>
</comment>
<feature type="region of interest" description="Small ATPAse domain (RuvB-S)" evidence="9">
    <location>
        <begin position="183"/>
        <end position="253"/>
    </location>
</feature>
<dbReference type="CDD" id="cd00009">
    <property type="entry name" value="AAA"/>
    <property type="match status" value="1"/>
</dbReference>
<feature type="binding site" evidence="9">
    <location>
        <position position="66"/>
    </location>
    <ligand>
        <name>ATP</name>
        <dbReference type="ChEBI" id="CHEBI:30616"/>
    </ligand>
</feature>
<feature type="binding site" evidence="9">
    <location>
        <position position="68"/>
    </location>
    <ligand>
        <name>ATP</name>
        <dbReference type="ChEBI" id="CHEBI:30616"/>
    </ligand>
</feature>
<dbReference type="NCBIfam" id="TIGR00635">
    <property type="entry name" value="ruvB"/>
    <property type="match status" value="1"/>
</dbReference>
<dbReference type="GO" id="GO:0006310">
    <property type="term" value="P:DNA recombination"/>
    <property type="evidence" value="ECO:0007669"/>
    <property type="project" value="UniProtKB-UniRule"/>
</dbReference>
<dbReference type="PANTHER" id="PTHR42848:SF1">
    <property type="entry name" value="HOLLIDAY JUNCTION BRANCH MIGRATION COMPLEX SUBUNIT RUVB"/>
    <property type="match status" value="1"/>
</dbReference>
<keyword evidence="2 9" id="KW-0547">Nucleotide-binding</keyword>
<dbReference type="InterPro" id="IPR008823">
    <property type="entry name" value="RuvB_wg_C"/>
</dbReference>
<reference evidence="11 12" key="1">
    <citation type="submission" date="2014-02" db="EMBL/GenBank/DDBJ databases">
        <title>Kosmotoga genome sequencing.</title>
        <authorList>
            <person name="Pollo S.M."/>
            <person name="Charchuk R."/>
            <person name="Nesbo C.L."/>
        </authorList>
    </citation>
    <scope>NUCLEOTIDE SEQUENCE [LARGE SCALE GENOMIC DNA]</scope>
    <source>
        <strain evidence="11 12">S304</strain>
    </source>
</reference>
<name>A0A176JXN7_9BACT</name>
<evidence type="ECO:0000256" key="3">
    <source>
        <dbReference type="ARBA" id="ARBA00022763"/>
    </source>
</evidence>
<evidence type="ECO:0000256" key="8">
    <source>
        <dbReference type="ARBA" id="ARBA00023204"/>
    </source>
</evidence>
<evidence type="ECO:0000313" key="12">
    <source>
        <dbReference type="Proteomes" id="UP000077339"/>
    </source>
</evidence>
<dbReference type="InterPro" id="IPR041445">
    <property type="entry name" value="AAA_lid_4"/>
</dbReference>
<dbReference type="EC" id="3.6.4.-" evidence="9"/>
<feature type="binding site" evidence="9">
    <location>
        <position position="67"/>
    </location>
    <ligand>
        <name>Mg(2+)</name>
        <dbReference type="ChEBI" id="CHEBI:18420"/>
    </ligand>
</feature>
<feature type="binding site" evidence="9">
    <location>
        <position position="316"/>
    </location>
    <ligand>
        <name>DNA</name>
        <dbReference type="ChEBI" id="CHEBI:16991"/>
    </ligand>
</feature>
<dbReference type="SUPFAM" id="SSF52540">
    <property type="entry name" value="P-loop containing nucleoside triphosphate hydrolases"/>
    <property type="match status" value="1"/>
</dbReference>
<dbReference type="STRING" id="1453497.AT15_04560"/>
<dbReference type="Gene3D" id="1.10.8.60">
    <property type="match status" value="1"/>
</dbReference>
<feature type="binding site" evidence="9">
    <location>
        <position position="21"/>
    </location>
    <ligand>
        <name>ATP</name>
        <dbReference type="ChEBI" id="CHEBI:30616"/>
    </ligand>
</feature>
<organism evidence="11 12">
    <name type="scientific">Kosmotoga arenicorallina S304</name>
    <dbReference type="NCBI Taxonomy" id="1453497"/>
    <lineage>
        <taxon>Bacteria</taxon>
        <taxon>Thermotogati</taxon>
        <taxon>Thermotogota</taxon>
        <taxon>Thermotogae</taxon>
        <taxon>Kosmotogales</taxon>
        <taxon>Kosmotogaceae</taxon>
        <taxon>Kosmotoga</taxon>
    </lineage>
</organism>
<keyword evidence="4 9" id="KW-0378">Hydrolase</keyword>
<comment type="catalytic activity">
    <reaction evidence="9">
        <text>ATP + H2O = ADP + phosphate + H(+)</text>
        <dbReference type="Rhea" id="RHEA:13065"/>
        <dbReference type="ChEBI" id="CHEBI:15377"/>
        <dbReference type="ChEBI" id="CHEBI:15378"/>
        <dbReference type="ChEBI" id="CHEBI:30616"/>
        <dbReference type="ChEBI" id="CHEBI:43474"/>
        <dbReference type="ChEBI" id="CHEBI:456216"/>
    </reaction>
</comment>
<comment type="caution">
    <text evidence="11">The sequence shown here is derived from an EMBL/GenBank/DDBJ whole genome shotgun (WGS) entry which is preliminary data.</text>
</comment>
<feature type="binding site" evidence="9">
    <location>
        <position position="219"/>
    </location>
    <ligand>
        <name>ATP</name>
        <dbReference type="ChEBI" id="CHEBI:30616"/>
    </ligand>
</feature>
<keyword evidence="3 9" id="KW-0227">DNA damage</keyword>
<dbReference type="GO" id="GO:0000400">
    <property type="term" value="F:four-way junction DNA binding"/>
    <property type="evidence" value="ECO:0007669"/>
    <property type="project" value="UniProtKB-UniRule"/>
</dbReference>
<dbReference type="SUPFAM" id="SSF46785">
    <property type="entry name" value="Winged helix' DNA-binding domain"/>
    <property type="match status" value="1"/>
</dbReference>
<comment type="domain">
    <text evidence="9">Has 3 domains, the large (RuvB-L) and small ATPase (RuvB-S) domains and the C-terminal head (RuvB-H) domain. The head domain binds DNA, while the ATPase domains jointly bind ATP, ADP or are empty depending on the state of the subunit in the translocation cycle. During a single DNA translocation step the structure of each domain remains the same, but their relative positions change.</text>
</comment>
<evidence type="ECO:0000256" key="2">
    <source>
        <dbReference type="ARBA" id="ARBA00022741"/>
    </source>
</evidence>
<feature type="binding site" evidence="9">
    <location>
        <position position="311"/>
    </location>
    <ligand>
        <name>DNA</name>
        <dbReference type="ChEBI" id="CHEBI:16991"/>
    </ligand>
</feature>
<proteinExistence type="inferred from homology"/>
<keyword evidence="5 9" id="KW-0067">ATP-binding</keyword>
<dbReference type="PATRIC" id="fig|1453497.3.peg.907"/>
<dbReference type="EMBL" id="JFHK01000022">
    <property type="protein sequence ID" value="OAA28478.1"/>
    <property type="molecule type" value="Genomic_DNA"/>
</dbReference>
<dbReference type="InterPro" id="IPR004605">
    <property type="entry name" value="DNA_helicase_Holl-junc_RuvB"/>
</dbReference>
<evidence type="ECO:0000256" key="6">
    <source>
        <dbReference type="ARBA" id="ARBA00023125"/>
    </source>
</evidence>
<evidence type="ECO:0000256" key="9">
    <source>
        <dbReference type="HAMAP-Rule" id="MF_00016"/>
    </source>
</evidence>
<dbReference type="InterPro" id="IPR008824">
    <property type="entry name" value="RuvB-like_N"/>
</dbReference>
<dbReference type="GO" id="GO:0016887">
    <property type="term" value="F:ATP hydrolysis activity"/>
    <property type="evidence" value="ECO:0007669"/>
    <property type="project" value="RHEA"/>
</dbReference>
<evidence type="ECO:0000256" key="1">
    <source>
        <dbReference type="ARBA" id="ARBA00022490"/>
    </source>
</evidence>
<dbReference type="AlphaFoldDB" id="A0A176JXN7"/>
<dbReference type="NCBIfam" id="NF000868">
    <property type="entry name" value="PRK00080.1"/>
    <property type="match status" value="1"/>
</dbReference>
<feature type="binding site" evidence="9">
    <location>
        <position position="67"/>
    </location>
    <ligand>
        <name>ATP</name>
        <dbReference type="ChEBI" id="CHEBI:30616"/>
    </ligand>
</feature>
<dbReference type="OrthoDB" id="9804478at2"/>
<dbReference type="Pfam" id="PF05491">
    <property type="entry name" value="WHD_RuvB"/>
    <property type="match status" value="1"/>
</dbReference>
<evidence type="ECO:0000256" key="5">
    <source>
        <dbReference type="ARBA" id="ARBA00022840"/>
    </source>
</evidence>
<dbReference type="Pfam" id="PF05496">
    <property type="entry name" value="RuvB_N"/>
    <property type="match status" value="1"/>
</dbReference>
<keyword evidence="6 9" id="KW-0238">DNA-binding</keyword>
<keyword evidence="11" id="KW-0347">Helicase</keyword>
<keyword evidence="12" id="KW-1185">Reference proteome</keyword>
<dbReference type="GO" id="GO:0005524">
    <property type="term" value="F:ATP binding"/>
    <property type="evidence" value="ECO:0007669"/>
    <property type="project" value="UniProtKB-UniRule"/>
</dbReference>
<dbReference type="InterPro" id="IPR003593">
    <property type="entry name" value="AAA+_ATPase"/>
</dbReference>
<comment type="similarity">
    <text evidence="9">Belongs to the RuvB family.</text>
</comment>
<dbReference type="GO" id="GO:0009378">
    <property type="term" value="F:four-way junction helicase activity"/>
    <property type="evidence" value="ECO:0007669"/>
    <property type="project" value="InterPro"/>
</dbReference>
<feature type="binding site" evidence="9">
    <location>
        <position position="182"/>
    </location>
    <ligand>
        <name>ATP</name>
        <dbReference type="ChEBI" id="CHEBI:30616"/>
    </ligand>
</feature>
<dbReference type="GO" id="GO:0006281">
    <property type="term" value="P:DNA repair"/>
    <property type="evidence" value="ECO:0007669"/>
    <property type="project" value="UniProtKB-UniRule"/>
</dbReference>
<dbReference type="GO" id="GO:0005737">
    <property type="term" value="C:cytoplasm"/>
    <property type="evidence" value="ECO:0007669"/>
    <property type="project" value="UniProtKB-SubCell"/>
</dbReference>
<feature type="binding site" evidence="9">
    <location>
        <position position="63"/>
    </location>
    <ligand>
        <name>ATP</name>
        <dbReference type="ChEBI" id="CHEBI:30616"/>
    </ligand>
</feature>
<evidence type="ECO:0000313" key="11">
    <source>
        <dbReference type="EMBL" id="OAA28478.1"/>
    </source>
</evidence>
<keyword evidence="7 9" id="KW-0233">DNA recombination</keyword>
<comment type="subcellular location">
    <subcellularLocation>
        <location evidence="9">Cytoplasm</location>
    </subcellularLocation>
</comment>
<gene>
    <name evidence="9" type="primary">ruvB</name>
    <name evidence="11" type="ORF">AT15_04560</name>
</gene>
<feature type="binding site" evidence="9">
    <location>
        <begin position="129"/>
        <end position="131"/>
    </location>
    <ligand>
        <name>ATP</name>
        <dbReference type="ChEBI" id="CHEBI:30616"/>
    </ligand>
</feature>
<feature type="binding site" evidence="9">
    <location>
        <position position="22"/>
    </location>
    <ligand>
        <name>ATP</name>
        <dbReference type="ChEBI" id="CHEBI:30616"/>
    </ligand>
</feature>
<evidence type="ECO:0000256" key="7">
    <source>
        <dbReference type="ARBA" id="ARBA00023172"/>
    </source>
</evidence>
<dbReference type="Gene3D" id="3.40.50.300">
    <property type="entry name" value="P-loop containing nucleotide triphosphate hydrolases"/>
    <property type="match status" value="1"/>
</dbReference>
<evidence type="ECO:0000259" key="10">
    <source>
        <dbReference type="SMART" id="SM00382"/>
    </source>
</evidence>
<feature type="binding site" evidence="9">
    <location>
        <position position="172"/>
    </location>
    <ligand>
        <name>ATP</name>
        <dbReference type="ChEBI" id="CHEBI:30616"/>
    </ligand>
</feature>